<accession>A0A834RHN0</accession>
<evidence type="ECO:0000256" key="1">
    <source>
        <dbReference type="ARBA" id="ARBA00004305"/>
    </source>
</evidence>
<evidence type="ECO:0000313" key="16">
    <source>
        <dbReference type="EnsemblMetazoa" id="KAF7496310.1"/>
    </source>
</evidence>
<evidence type="ECO:0000313" key="15">
    <source>
        <dbReference type="EMBL" id="KAF7496310.1"/>
    </source>
</evidence>
<dbReference type="Gene3D" id="3.40.50.720">
    <property type="entry name" value="NAD(P)-binding Rossmann-like Domain"/>
    <property type="match status" value="1"/>
</dbReference>
<dbReference type="EMBL" id="WVUK01000012">
    <property type="protein sequence ID" value="KAF7496310.1"/>
    <property type="molecule type" value="Genomic_DNA"/>
</dbReference>
<evidence type="ECO:0000256" key="7">
    <source>
        <dbReference type="ARBA" id="ARBA00023027"/>
    </source>
</evidence>
<comment type="similarity">
    <text evidence="3">Belongs to the 3-hydroxyacyl-CoA dehydrogenase family.</text>
</comment>
<evidence type="ECO:0000256" key="9">
    <source>
        <dbReference type="ARBA" id="ARBA00023128"/>
    </source>
</evidence>
<feature type="binding site" evidence="12">
    <location>
        <position position="141"/>
    </location>
    <ligand>
        <name>NAD(+)</name>
        <dbReference type="ChEBI" id="CHEBI:57540"/>
    </ligand>
</feature>
<feature type="binding site" evidence="12">
    <location>
        <position position="136"/>
    </location>
    <ligand>
        <name>NAD(+)</name>
        <dbReference type="ChEBI" id="CHEBI:57540"/>
    </ligand>
</feature>
<reference evidence="15" key="2">
    <citation type="submission" date="2020-01" db="EMBL/GenBank/DDBJ databases">
        <authorList>
            <person name="Korhonen P.K.K."/>
            <person name="Guangxu M.G."/>
            <person name="Wang T.W."/>
            <person name="Stroehlein A.J.S."/>
            <person name="Young N.D."/>
            <person name="Ang C.-S.A."/>
            <person name="Fernando D.W.F."/>
            <person name="Lu H.L."/>
            <person name="Taylor S.T."/>
            <person name="Ehtesham M.E.M."/>
            <person name="Najaraj S.H.N."/>
            <person name="Harsha G.H.G."/>
            <person name="Madugundu A.M."/>
            <person name="Renuse S.R."/>
            <person name="Holt D.H."/>
            <person name="Pandey A.P."/>
            <person name="Papenfuss A.P."/>
            <person name="Gasser R.B.G."/>
            <person name="Fischer K.F."/>
        </authorList>
    </citation>
    <scope>NUCLEOTIDE SEQUENCE</scope>
    <source>
        <strain evidence="15">SSS_KF_BRIS2020</strain>
    </source>
</reference>
<evidence type="ECO:0000256" key="5">
    <source>
        <dbReference type="ARBA" id="ARBA00022832"/>
    </source>
</evidence>
<feature type="binding site" evidence="12">
    <location>
        <position position="322"/>
    </location>
    <ligand>
        <name>NAD(+)</name>
        <dbReference type="ChEBI" id="CHEBI:57540"/>
    </ligand>
</feature>
<dbReference type="GO" id="GO:0006635">
    <property type="term" value="P:fatty acid beta-oxidation"/>
    <property type="evidence" value="ECO:0007669"/>
    <property type="project" value="TreeGrafter"/>
</dbReference>
<evidence type="ECO:0000256" key="8">
    <source>
        <dbReference type="ARBA" id="ARBA00023098"/>
    </source>
</evidence>
<evidence type="ECO:0000256" key="6">
    <source>
        <dbReference type="ARBA" id="ARBA00023002"/>
    </source>
</evidence>
<dbReference type="InterPro" id="IPR008927">
    <property type="entry name" value="6-PGluconate_DH-like_C_sf"/>
</dbReference>
<dbReference type="EnsemblMetazoa" id="SSS_9230s_mrna">
    <property type="protein sequence ID" value="KAF7496310.1"/>
    <property type="gene ID" value="SSS_9230"/>
</dbReference>
<feature type="site" description="Important for catalytic activity" evidence="11">
    <location>
        <position position="186"/>
    </location>
</feature>
<dbReference type="Pfam" id="PF02737">
    <property type="entry name" value="3HCDH_N"/>
    <property type="match status" value="1"/>
</dbReference>
<dbReference type="GO" id="GO:0003857">
    <property type="term" value="F:(3S)-3-hydroxyacyl-CoA dehydrogenase (NAD+) activity"/>
    <property type="evidence" value="ECO:0007669"/>
    <property type="project" value="UniProtKB-EC"/>
</dbReference>
<feature type="domain" description="3-hydroxyacyl-CoA dehydrogenase NAD binding" evidence="14">
    <location>
        <begin position="36"/>
        <end position="231"/>
    </location>
</feature>
<evidence type="ECO:0000259" key="13">
    <source>
        <dbReference type="Pfam" id="PF00725"/>
    </source>
</evidence>
<name>A0A834RHN0_SARSC</name>
<feature type="binding site" evidence="12">
    <location>
        <position position="165"/>
    </location>
    <ligand>
        <name>NAD(+)</name>
        <dbReference type="ChEBI" id="CHEBI:57540"/>
    </ligand>
</feature>
<feature type="binding site" evidence="12">
    <location>
        <position position="189"/>
    </location>
    <ligand>
        <name>NAD(+)</name>
        <dbReference type="ChEBI" id="CHEBI:57540"/>
    </ligand>
</feature>
<feature type="binding site" evidence="12">
    <location>
        <position position="65"/>
    </location>
    <ligand>
        <name>NAD(+)</name>
        <dbReference type="ChEBI" id="CHEBI:57540"/>
    </ligand>
</feature>
<evidence type="ECO:0000256" key="11">
    <source>
        <dbReference type="PIRSR" id="PIRSR000105-1"/>
    </source>
</evidence>
<dbReference type="PIRSF" id="PIRSF000105">
    <property type="entry name" value="HCDH"/>
    <property type="match status" value="1"/>
</dbReference>
<organism evidence="15">
    <name type="scientific">Sarcoptes scabiei</name>
    <name type="common">Itch mite</name>
    <name type="synonym">Acarus scabiei</name>
    <dbReference type="NCBI Taxonomy" id="52283"/>
    <lineage>
        <taxon>Eukaryota</taxon>
        <taxon>Metazoa</taxon>
        <taxon>Ecdysozoa</taxon>
        <taxon>Arthropoda</taxon>
        <taxon>Chelicerata</taxon>
        <taxon>Arachnida</taxon>
        <taxon>Acari</taxon>
        <taxon>Acariformes</taxon>
        <taxon>Sarcoptiformes</taxon>
        <taxon>Astigmata</taxon>
        <taxon>Psoroptidia</taxon>
        <taxon>Sarcoptoidea</taxon>
        <taxon>Sarcoptidae</taxon>
        <taxon>Sarcoptinae</taxon>
        <taxon>Sarcoptes</taxon>
    </lineage>
</organism>
<dbReference type="InterPro" id="IPR013328">
    <property type="entry name" value="6PGD_dom2"/>
</dbReference>
<dbReference type="GO" id="GO:0070403">
    <property type="term" value="F:NAD+ binding"/>
    <property type="evidence" value="ECO:0007669"/>
    <property type="project" value="InterPro"/>
</dbReference>
<dbReference type="InterPro" id="IPR052242">
    <property type="entry name" value="Mito_3-hydroxyacyl-CoA_DH"/>
</dbReference>
<evidence type="ECO:0000259" key="14">
    <source>
        <dbReference type="Pfam" id="PF02737"/>
    </source>
</evidence>
<evidence type="ECO:0000256" key="2">
    <source>
        <dbReference type="ARBA" id="ARBA00005005"/>
    </source>
</evidence>
<dbReference type="EC" id="1.1.1.35" evidence="4"/>
<dbReference type="Proteomes" id="UP000070412">
    <property type="component" value="Unassembled WGS sequence"/>
</dbReference>
<dbReference type="SUPFAM" id="SSF51735">
    <property type="entry name" value="NAD(P)-binding Rossmann-fold domains"/>
    <property type="match status" value="1"/>
</dbReference>
<evidence type="ECO:0000256" key="4">
    <source>
        <dbReference type="ARBA" id="ARBA00013000"/>
    </source>
</evidence>
<feature type="domain" description="3-hydroxyacyl-CoA dehydrogenase C-terminal" evidence="13">
    <location>
        <begin position="233"/>
        <end position="330"/>
    </location>
</feature>
<gene>
    <name evidence="15" type="ORF">SSS_9230</name>
</gene>
<comment type="catalytic activity">
    <reaction evidence="10">
        <text>a (3S)-3-hydroxyacyl-CoA + NAD(+) = a 3-oxoacyl-CoA + NADH + H(+)</text>
        <dbReference type="Rhea" id="RHEA:22432"/>
        <dbReference type="ChEBI" id="CHEBI:15378"/>
        <dbReference type="ChEBI" id="CHEBI:57318"/>
        <dbReference type="ChEBI" id="CHEBI:57540"/>
        <dbReference type="ChEBI" id="CHEBI:57945"/>
        <dbReference type="ChEBI" id="CHEBI:90726"/>
        <dbReference type="EC" id="1.1.1.35"/>
    </reaction>
</comment>
<comment type="subcellular location">
    <subcellularLocation>
        <location evidence="1">Mitochondrion matrix</location>
    </subcellularLocation>
</comment>
<proteinExistence type="inferred from homology"/>
<dbReference type="PROSITE" id="PS00067">
    <property type="entry name" value="3HCDH"/>
    <property type="match status" value="1"/>
</dbReference>
<feature type="binding site" evidence="12">
    <location>
        <begin position="40"/>
        <end position="45"/>
    </location>
    <ligand>
        <name>NAD(+)</name>
        <dbReference type="ChEBI" id="CHEBI:57540"/>
    </ligand>
</feature>
<dbReference type="AlphaFoldDB" id="A0A834RHN0"/>
<dbReference type="InterPro" id="IPR006180">
    <property type="entry name" value="3-OHacyl-CoA_DH_CS"/>
</dbReference>
<reference evidence="17" key="1">
    <citation type="journal article" date="2020" name="PLoS Negl. Trop. Dis.">
        <title>High-quality nuclear genome for Sarcoptes scabiei-A critical resource for a neglected parasite.</title>
        <authorList>
            <person name="Korhonen P.K."/>
            <person name="Gasser R.B."/>
            <person name="Ma G."/>
            <person name="Wang T."/>
            <person name="Stroehlein A.J."/>
            <person name="Young N.D."/>
            <person name="Ang C.S."/>
            <person name="Fernando D.D."/>
            <person name="Lu H.C."/>
            <person name="Taylor S."/>
            <person name="Reynolds S.L."/>
            <person name="Mofiz E."/>
            <person name="Najaraj S.H."/>
            <person name="Gowda H."/>
            <person name="Madugundu A."/>
            <person name="Renuse S."/>
            <person name="Holt D."/>
            <person name="Pandey A."/>
            <person name="Papenfuss A.T."/>
            <person name="Fischer K."/>
        </authorList>
    </citation>
    <scope>NUCLEOTIDE SEQUENCE [LARGE SCALE GENOMIC DNA]</scope>
</reference>
<evidence type="ECO:0000256" key="3">
    <source>
        <dbReference type="ARBA" id="ARBA00009463"/>
    </source>
</evidence>
<dbReference type="InterPro" id="IPR006108">
    <property type="entry name" value="3HC_DH_C"/>
</dbReference>
<dbReference type="PANTHER" id="PTHR43561:SF3">
    <property type="entry name" value="HYDROXYACYL-COENZYME A DEHYDROGENASE, MITOCHONDRIAL"/>
    <property type="match status" value="1"/>
</dbReference>
<reference evidence="16" key="3">
    <citation type="submission" date="2022-06" db="UniProtKB">
        <authorList>
            <consortium name="EnsemblMetazoa"/>
        </authorList>
    </citation>
    <scope>IDENTIFICATION</scope>
</reference>
<keyword evidence="7 12" id="KW-0520">NAD</keyword>
<sequence>MRNLSSSSNLFLKSISSIVLKRSISTSIRLNRIENVLIIGSGLMGSGIAQSCASSGRFDSITLQDVSQTKLDDAKKESIKVTQTYENFKIFKINVKYLLFVAVQCDPNEAVNQISFVTEMKAKNDKNLLIIEAIPELLEQKQNLFKSLCTQYKGNDSVIYVTNTSSLPCHEIGVNVDCKDRFGGLHFFNPVPLMKLVEIVRTDNGTSEKTFKELEQFVKDIEKVGVACKDTPGFIVNRLLIPYMQEAIGMLERGDASAKDIDTAMKLGAGYPMGPFELLDYVGLDTNKFIVDAWIKRNDKSLNIYKSKTIDEMVSKGNLGKKTGKGFYDYSKK</sequence>
<comment type="pathway">
    <text evidence="2">Lipid metabolism; fatty acid beta-oxidation.</text>
</comment>
<dbReference type="SUPFAM" id="SSF48179">
    <property type="entry name" value="6-phosphogluconate dehydrogenase C-terminal domain-like"/>
    <property type="match status" value="1"/>
</dbReference>
<keyword evidence="8" id="KW-0443">Lipid metabolism</keyword>
<dbReference type="GO" id="GO:0005759">
    <property type="term" value="C:mitochondrial matrix"/>
    <property type="evidence" value="ECO:0007669"/>
    <property type="project" value="UniProtKB-SubCell"/>
</dbReference>
<dbReference type="InterPro" id="IPR036291">
    <property type="entry name" value="NAD(P)-bd_dom_sf"/>
</dbReference>
<evidence type="ECO:0000256" key="12">
    <source>
        <dbReference type="PIRSR" id="PIRSR000105-2"/>
    </source>
</evidence>
<keyword evidence="6" id="KW-0560">Oxidoreductase</keyword>
<evidence type="ECO:0000313" key="17">
    <source>
        <dbReference type="Proteomes" id="UP000070412"/>
    </source>
</evidence>
<protein>
    <recommendedName>
        <fullName evidence="4">3-hydroxyacyl-CoA dehydrogenase</fullName>
        <ecNumber evidence="4">1.1.1.35</ecNumber>
    </recommendedName>
</protein>
<dbReference type="Gene3D" id="1.10.1040.10">
    <property type="entry name" value="N-(1-d-carboxylethyl)-l-norvaline Dehydrogenase, domain 2"/>
    <property type="match status" value="1"/>
</dbReference>
<dbReference type="InterPro" id="IPR022694">
    <property type="entry name" value="3-OHacyl-CoA_DH"/>
</dbReference>
<dbReference type="PANTHER" id="PTHR43561">
    <property type="match status" value="1"/>
</dbReference>
<keyword evidence="9" id="KW-0496">Mitochondrion</keyword>
<evidence type="ECO:0000256" key="10">
    <source>
        <dbReference type="ARBA" id="ARBA00049556"/>
    </source>
</evidence>
<dbReference type="Pfam" id="PF00725">
    <property type="entry name" value="3HCDH"/>
    <property type="match status" value="1"/>
</dbReference>
<keyword evidence="5" id="KW-0276">Fatty acid metabolism</keyword>
<dbReference type="OrthoDB" id="5958943at2759"/>
<dbReference type="InterPro" id="IPR006176">
    <property type="entry name" value="3-OHacyl-CoA_DH_NAD-bd"/>
</dbReference>
<keyword evidence="17" id="KW-1185">Reference proteome</keyword>